<proteinExistence type="predicted"/>
<keyword evidence="3" id="KW-1185">Reference proteome</keyword>
<evidence type="ECO:0000256" key="1">
    <source>
        <dbReference type="SAM" id="MobiDB-lite"/>
    </source>
</evidence>
<organism evidence="2 3">
    <name type="scientific">Amblyomma americanum</name>
    <name type="common">Lone star tick</name>
    <dbReference type="NCBI Taxonomy" id="6943"/>
    <lineage>
        <taxon>Eukaryota</taxon>
        <taxon>Metazoa</taxon>
        <taxon>Ecdysozoa</taxon>
        <taxon>Arthropoda</taxon>
        <taxon>Chelicerata</taxon>
        <taxon>Arachnida</taxon>
        <taxon>Acari</taxon>
        <taxon>Parasitiformes</taxon>
        <taxon>Ixodida</taxon>
        <taxon>Ixodoidea</taxon>
        <taxon>Ixodidae</taxon>
        <taxon>Amblyomminae</taxon>
        <taxon>Amblyomma</taxon>
    </lineage>
</organism>
<protein>
    <submittedName>
        <fullName evidence="2">Uncharacterized protein</fullName>
    </submittedName>
</protein>
<feature type="compositionally biased region" description="Low complexity" evidence="1">
    <location>
        <begin position="67"/>
        <end position="79"/>
    </location>
</feature>
<evidence type="ECO:0000313" key="3">
    <source>
        <dbReference type="Proteomes" id="UP001321473"/>
    </source>
</evidence>
<reference evidence="2 3" key="1">
    <citation type="journal article" date="2023" name="Arcadia Sci">
        <title>De novo assembly of a long-read Amblyomma americanum tick genome.</title>
        <authorList>
            <person name="Chou S."/>
            <person name="Poskanzer K.E."/>
            <person name="Rollins M."/>
            <person name="Thuy-Boun P.S."/>
        </authorList>
    </citation>
    <scope>NUCLEOTIDE SEQUENCE [LARGE SCALE GENOMIC DNA]</scope>
    <source>
        <strain evidence="2">F_SG_1</strain>
        <tissue evidence="2">Salivary glands</tissue>
    </source>
</reference>
<dbReference type="Proteomes" id="UP001321473">
    <property type="component" value="Unassembled WGS sequence"/>
</dbReference>
<name>A0AAQ4DC65_AMBAM</name>
<gene>
    <name evidence="2" type="ORF">V5799_028680</name>
</gene>
<evidence type="ECO:0000313" key="2">
    <source>
        <dbReference type="EMBL" id="KAK8760055.1"/>
    </source>
</evidence>
<comment type="caution">
    <text evidence="2">The sequence shown here is derived from an EMBL/GenBank/DDBJ whole genome shotgun (WGS) entry which is preliminary data.</text>
</comment>
<dbReference type="AlphaFoldDB" id="A0AAQ4DC65"/>
<feature type="region of interest" description="Disordered" evidence="1">
    <location>
        <begin position="55"/>
        <end position="79"/>
    </location>
</feature>
<dbReference type="EMBL" id="JARKHS020032421">
    <property type="protein sequence ID" value="KAK8760055.1"/>
    <property type="molecule type" value="Genomic_DNA"/>
</dbReference>
<accession>A0AAQ4DC65</accession>
<sequence length="79" mass="8817">MTVSQPLTLFTGRLALVERQHDGHIHRHHSKSQLHFVYLFAALLELLAGQFKCVSSSSPEPEESSQQKESCCSASTESF</sequence>